<evidence type="ECO:0000313" key="1">
    <source>
        <dbReference type="EMBL" id="KAE9185315.1"/>
    </source>
</evidence>
<proteinExistence type="predicted"/>
<protein>
    <submittedName>
        <fullName evidence="1">Uncharacterized protein</fullName>
    </submittedName>
</protein>
<dbReference type="Proteomes" id="UP000476176">
    <property type="component" value="Unassembled WGS sequence"/>
</dbReference>
<dbReference type="EMBL" id="QXGC01002498">
    <property type="protein sequence ID" value="KAE9185315.1"/>
    <property type="molecule type" value="Genomic_DNA"/>
</dbReference>
<sequence length="44" mass="4817">MASRQALSEAGGSDEWSCKLPWQIGKLRLVRLDASAEEVDAQLT</sequence>
<evidence type="ECO:0000313" key="2">
    <source>
        <dbReference type="Proteomes" id="UP000476176"/>
    </source>
</evidence>
<name>A0A6G0MYE2_9STRA</name>
<organism evidence="1 2">
    <name type="scientific">Phytophthora fragariae</name>
    <dbReference type="NCBI Taxonomy" id="53985"/>
    <lineage>
        <taxon>Eukaryota</taxon>
        <taxon>Sar</taxon>
        <taxon>Stramenopiles</taxon>
        <taxon>Oomycota</taxon>
        <taxon>Peronosporomycetes</taxon>
        <taxon>Peronosporales</taxon>
        <taxon>Peronosporaceae</taxon>
        <taxon>Phytophthora</taxon>
    </lineage>
</organism>
<dbReference type="AlphaFoldDB" id="A0A6G0MYE2"/>
<accession>A0A6G0MYE2</accession>
<comment type="caution">
    <text evidence="1">The sequence shown here is derived from an EMBL/GenBank/DDBJ whole genome shotgun (WGS) entry which is preliminary data.</text>
</comment>
<feature type="non-terminal residue" evidence="1">
    <location>
        <position position="44"/>
    </location>
</feature>
<reference evidence="1 2" key="1">
    <citation type="submission" date="2018-09" db="EMBL/GenBank/DDBJ databases">
        <title>Genomic investigation of the strawberry pathogen Phytophthora fragariae indicates pathogenicity is determined by transcriptional variation in three key races.</title>
        <authorList>
            <person name="Adams T.M."/>
            <person name="Armitage A.D."/>
            <person name="Sobczyk M.K."/>
            <person name="Bates H.J."/>
            <person name="Dunwell J.M."/>
            <person name="Nellist C.F."/>
            <person name="Harrison R.J."/>
        </authorList>
    </citation>
    <scope>NUCLEOTIDE SEQUENCE [LARGE SCALE GENOMIC DNA]</scope>
    <source>
        <strain evidence="1 2">BC-23</strain>
    </source>
</reference>
<gene>
    <name evidence="1" type="ORF">PF004_g23396</name>
</gene>